<dbReference type="CDD" id="cd01651">
    <property type="entry name" value="RT_G2_intron"/>
    <property type="match status" value="1"/>
</dbReference>
<comment type="caution">
    <text evidence="2">The sequence shown here is derived from an EMBL/GenBank/DDBJ whole genome shotgun (WGS) entry which is preliminary data.</text>
</comment>
<dbReference type="EMBL" id="MFLY01000029">
    <property type="protein sequence ID" value="OGG72845.1"/>
    <property type="molecule type" value="Genomic_DNA"/>
</dbReference>
<dbReference type="Proteomes" id="UP000177306">
    <property type="component" value="Unassembled WGS sequence"/>
</dbReference>
<dbReference type="AlphaFoldDB" id="A0A1F6EGR8"/>
<dbReference type="InterPro" id="IPR043502">
    <property type="entry name" value="DNA/RNA_pol_sf"/>
</dbReference>
<evidence type="ECO:0000259" key="1">
    <source>
        <dbReference type="PROSITE" id="PS50878"/>
    </source>
</evidence>
<dbReference type="InterPro" id="IPR051083">
    <property type="entry name" value="GrpII_Intron_Splice-Mob/Def"/>
</dbReference>
<dbReference type="InterPro" id="IPR000477">
    <property type="entry name" value="RT_dom"/>
</dbReference>
<evidence type="ECO:0000313" key="2">
    <source>
        <dbReference type="EMBL" id="OGG72845.1"/>
    </source>
</evidence>
<proteinExistence type="predicted"/>
<dbReference type="SUPFAM" id="SSF56672">
    <property type="entry name" value="DNA/RNA polymerases"/>
    <property type="match status" value="1"/>
</dbReference>
<dbReference type="Pfam" id="PF00078">
    <property type="entry name" value="RVT_1"/>
    <property type="match status" value="1"/>
</dbReference>
<reference evidence="2 3" key="1">
    <citation type="journal article" date="2016" name="Nat. Commun.">
        <title>Thousands of microbial genomes shed light on interconnected biogeochemical processes in an aquifer system.</title>
        <authorList>
            <person name="Anantharaman K."/>
            <person name="Brown C.T."/>
            <person name="Hug L.A."/>
            <person name="Sharon I."/>
            <person name="Castelle C.J."/>
            <person name="Probst A.J."/>
            <person name="Thomas B.C."/>
            <person name="Singh A."/>
            <person name="Wilkins M.J."/>
            <person name="Karaoz U."/>
            <person name="Brodie E.L."/>
            <person name="Williams K.H."/>
            <person name="Hubbard S.S."/>
            <person name="Banfield J.F."/>
        </authorList>
    </citation>
    <scope>NUCLEOTIDE SEQUENCE [LARGE SCALE GENOMIC DNA]</scope>
</reference>
<organism evidence="2 3">
    <name type="scientific">Candidatus Kaiserbacteria bacterium RIFCSPLOWO2_01_FULL_53_17</name>
    <dbReference type="NCBI Taxonomy" id="1798511"/>
    <lineage>
        <taxon>Bacteria</taxon>
        <taxon>Candidatus Kaiseribacteriota</taxon>
    </lineage>
</organism>
<gene>
    <name evidence="2" type="ORF">A3A38_02665</name>
</gene>
<feature type="domain" description="Reverse transcriptase" evidence="1">
    <location>
        <begin position="1"/>
        <end position="275"/>
    </location>
</feature>
<name>A0A1F6EGR8_9BACT</name>
<dbReference type="PROSITE" id="PS50878">
    <property type="entry name" value="RT_POL"/>
    <property type="match status" value="1"/>
</dbReference>
<protein>
    <recommendedName>
        <fullName evidence="1">Reverse transcriptase domain-containing protein</fullName>
    </recommendedName>
</protein>
<evidence type="ECO:0000313" key="3">
    <source>
        <dbReference type="Proteomes" id="UP000177306"/>
    </source>
</evidence>
<dbReference type="PANTHER" id="PTHR34047">
    <property type="entry name" value="NUCLEAR INTRON MATURASE 1, MITOCHONDRIAL-RELATED"/>
    <property type="match status" value="1"/>
</dbReference>
<dbReference type="PANTHER" id="PTHR34047:SF8">
    <property type="entry name" value="PROTEIN YKFC"/>
    <property type="match status" value="1"/>
</dbReference>
<accession>A0A1F6EGR8</accession>
<sequence length="340" mass="40148">MKIYKDLYRLIISAENLFAAWEVFKSDKRNKPDVAEFEQKVEQHIFQLRRDLHDKTYQHGPYYGFWVHDPKRRRIHKATVRDRVLHHAIFRIINPIFEQTFIPTSFSCRIGKGTHKGVESVRDMLRAESKNGTEECWTLKCDVRKFFDSVDHSILLGILERRVRDDDAFQLLRKIVESYSTAEDKGIPIGNLTSQMFANIYMGEFDHFIKHSLRVKRYARYTDDFVVVSSNKTYLQELLPSIKNFLAERLKLELHPQKVTVRKYRQGADFLGYVVLPYHLALRTRTKKRMFRKMAERATSYQSGMISKAAFEGAVNSYLGVLSHADAHELTERFRNQFWI</sequence>